<reference evidence="2 3" key="1">
    <citation type="journal article" date="2019" name="Sci. Rep.">
        <title>Orb-weaving spider Araneus ventricosus genome elucidates the spidroin gene catalogue.</title>
        <authorList>
            <person name="Kono N."/>
            <person name="Nakamura H."/>
            <person name="Ohtoshi R."/>
            <person name="Moran D.A.P."/>
            <person name="Shinohara A."/>
            <person name="Yoshida Y."/>
            <person name="Fujiwara M."/>
            <person name="Mori M."/>
            <person name="Tomita M."/>
            <person name="Arakawa K."/>
        </authorList>
    </citation>
    <scope>NUCLEOTIDE SEQUENCE [LARGE SCALE GENOMIC DNA]</scope>
</reference>
<protein>
    <recommendedName>
        <fullName evidence="4">RNase H type-1 domain-containing protein</fullName>
    </recommendedName>
</protein>
<feature type="compositionally biased region" description="Basic and acidic residues" evidence="1">
    <location>
        <begin position="60"/>
        <end position="73"/>
    </location>
</feature>
<sequence length="131" mass="14658">MEDKTGSAFCVMEEDSTIYEWMAQLSPFNTVFQAELLAIQEACLWASKTNQRVKGSRQIQRNEEADVLAKKATQEGIPSTSKRQETISRVCYKKSPSSAGKENGTTEEQTGVFTTFCLKSRELLLHGKGQK</sequence>
<evidence type="ECO:0000256" key="1">
    <source>
        <dbReference type="SAM" id="MobiDB-lite"/>
    </source>
</evidence>
<keyword evidence="3" id="KW-1185">Reference proteome</keyword>
<evidence type="ECO:0000313" key="2">
    <source>
        <dbReference type="EMBL" id="GBO15693.1"/>
    </source>
</evidence>
<dbReference type="EMBL" id="BGPR01039691">
    <property type="protein sequence ID" value="GBO15693.1"/>
    <property type="molecule type" value="Genomic_DNA"/>
</dbReference>
<feature type="region of interest" description="Disordered" evidence="1">
    <location>
        <begin position="54"/>
        <end position="88"/>
    </location>
</feature>
<evidence type="ECO:0000313" key="3">
    <source>
        <dbReference type="Proteomes" id="UP000499080"/>
    </source>
</evidence>
<comment type="caution">
    <text evidence="2">The sequence shown here is derived from an EMBL/GenBank/DDBJ whole genome shotgun (WGS) entry which is preliminary data.</text>
</comment>
<dbReference type="Proteomes" id="UP000499080">
    <property type="component" value="Unassembled WGS sequence"/>
</dbReference>
<name>A0A4Y2USG0_ARAVE</name>
<dbReference type="OrthoDB" id="6515318at2759"/>
<evidence type="ECO:0008006" key="4">
    <source>
        <dbReference type="Google" id="ProtNLM"/>
    </source>
</evidence>
<dbReference type="SUPFAM" id="SSF53098">
    <property type="entry name" value="Ribonuclease H-like"/>
    <property type="match status" value="1"/>
</dbReference>
<dbReference type="AlphaFoldDB" id="A0A4Y2USG0"/>
<proteinExistence type="predicted"/>
<organism evidence="2 3">
    <name type="scientific">Araneus ventricosus</name>
    <name type="common">Orbweaver spider</name>
    <name type="synonym">Epeira ventricosa</name>
    <dbReference type="NCBI Taxonomy" id="182803"/>
    <lineage>
        <taxon>Eukaryota</taxon>
        <taxon>Metazoa</taxon>
        <taxon>Ecdysozoa</taxon>
        <taxon>Arthropoda</taxon>
        <taxon>Chelicerata</taxon>
        <taxon>Arachnida</taxon>
        <taxon>Araneae</taxon>
        <taxon>Araneomorphae</taxon>
        <taxon>Entelegynae</taxon>
        <taxon>Araneoidea</taxon>
        <taxon>Araneidae</taxon>
        <taxon>Araneus</taxon>
    </lineage>
</organism>
<accession>A0A4Y2USG0</accession>
<gene>
    <name evidence="2" type="ORF">AVEN_83244_1</name>
</gene>
<dbReference type="InterPro" id="IPR012337">
    <property type="entry name" value="RNaseH-like_sf"/>
</dbReference>